<dbReference type="KEGG" id="bgv:CAL12_01565"/>
<dbReference type="EC" id="5.6.2.3" evidence="11"/>
<evidence type="ECO:0000256" key="1">
    <source>
        <dbReference type="ARBA" id="ARBA00022722"/>
    </source>
</evidence>
<dbReference type="GO" id="GO:0005524">
    <property type="term" value="F:ATP binding"/>
    <property type="evidence" value="ECO:0007669"/>
    <property type="project" value="UniProtKB-UniRule"/>
</dbReference>
<dbReference type="RefSeq" id="WP_086062874.1">
    <property type="nucleotide sequence ID" value="NZ_CP021108.1"/>
</dbReference>
<dbReference type="Gene3D" id="3.40.50.300">
    <property type="entry name" value="P-loop containing nucleotide triphosphate hydrolases"/>
    <property type="match status" value="3"/>
</dbReference>
<comment type="function">
    <text evidence="11">A helicase/nuclease that prepares dsDNA breaks (DSB) for recombinational DNA repair. Binds to DSBs and unwinds DNA via a highly rapid and processive ATP-dependent bidirectional helicase activity. Unwinds dsDNA until it encounters a Chi (crossover hotspot instigator) sequence from the 3' direction. Cuts ssDNA a few nucleotides 3' to the Chi site. The properties and activities of the enzyme are changed at Chi. The Chi-altered holoenzyme produces a long 3'-ssDNA overhang and facilitates RecA-binding to the ssDNA for homologous DNA recombination and repair. Holoenzyme degrades any linearized DNA that is unable to undergo homologous recombination. In the holoenzyme this subunit has ssDNA-dependent ATPase and 5'-3' helicase activity. When added to pre-assembled RecBC greatly stimulates nuclease activity and augments holoenzyme processivity. Negatively regulates the RecA-loading ability of RecBCD.</text>
</comment>
<evidence type="ECO:0000256" key="8">
    <source>
        <dbReference type="ARBA" id="ARBA00023125"/>
    </source>
</evidence>
<dbReference type="CDD" id="cd17933">
    <property type="entry name" value="DEXSc_RecD-like"/>
    <property type="match status" value="1"/>
</dbReference>
<gene>
    <name evidence="11" type="primary">recD</name>
    <name evidence="15" type="ORF">CAL12_01565</name>
</gene>
<feature type="domain" description="UvrD-like helicase C-terminal" evidence="13">
    <location>
        <begin position="646"/>
        <end position="692"/>
    </location>
</feature>
<dbReference type="GO" id="GO:0009338">
    <property type="term" value="C:exodeoxyribonuclease V complex"/>
    <property type="evidence" value="ECO:0007669"/>
    <property type="project" value="InterPro"/>
</dbReference>
<dbReference type="GO" id="GO:0016887">
    <property type="term" value="F:ATP hydrolysis activity"/>
    <property type="evidence" value="ECO:0007669"/>
    <property type="project" value="RHEA"/>
</dbReference>
<keyword evidence="8 11" id="KW-0238">DNA-binding</keyword>
<keyword evidence="1 11" id="KW-0540">Nuclease</keyword>
<name>A0A1W6YF28_9BORD</name>
<dbReference type="Gene3D" id="1.10.10.1020">
    <property type="entry name" value="RecBCD complex, subunit RecD, N-terminal domain"/>
    <property type="match status" value="1"/>
</dbReference>
<dbReference type="SUPFAM" id="SSF52540">
    <property type="entry name" value="P-loop containing nucleoside triphosphate hydrolases"/>
    <property type="match status" value="2"/>
</dbReference>
<dbReference type="InterPro" id="IPR027417">
    <property type="entry name" value="P-loop_NTPase"/>
</dbReference>
<protein>
    <recommendedName>
        <fullName evidence="11">RecBCD enzyme subunit RecD</fullName>
        <ecNumber evidence="11">5.6.2.3</ecNumber>
    </recommendedName>
    <alternativeName>
        <fullName evidence="11">DNA 5'-3' helicase subunit RecD</fullName>
    </alternativeName>
    <alternativeName>
        <fullName evidence="11">Exonuclease V subunit RecD</fullName>
        <shortName evidence="11">ExoV subunit RecD</shortName>
    </alternativeName>
    <alternativeName>
        <fullName evidence="11">Helicase/nuclease RecBCD subunit RecD</fullName>
    </alternativeName>
</protein>
<accession>A0A1W6YF28</accession>
<keyword evidence="6 11" id="KW-0269">Exonuclease</keyword>
<keyword evidence="5 11" id="KW-0347">Helicase</keyword>
<feature type="domain" description="RecBCD enzyme subunit RecD N-terminal" evidence="14">
    <location>
        <begin position="36"/>
        <end position="150"/>
    </location>
</feature>
<dbReference type="PANTHER" id="PTHR43788:SF6">
    <property type="entry name" value="DNA HELICASE B"/>
    <property type="match status" value="1"/>
</dbReference>
<evidence type="ECO:0000256" key="11">
    <source>
        <dbReference type="HAMAP-Rule" id="MF_01487"/>
    </source>
</evidence>
<dbReference type="Proteomes" id="UP000194151">
    <property type="component" value="Chromosome"/>
</dbReference>
<keyword evidence="9 11" id="KW-0234">DNA repair</keyword>
<evidence type="ECO:0000256" key="7">
    <source>
        <dbReference type="ARBA" id="ARBA00022840"/>
    </source>
</evidence>
<keyword evidence="16" id="KW-1185">Reference proteome</keyword>
<dbReference type="GO" id="GO:0008854">
    <property type="term" value="F:exodeoxyribonuclease V activity"/>
    <property type="evidence" value="ECO:0007669"/>
    <property type="project" value="InterPro"/>
</dbReference>
<comment type="miscellaneous">
    <text evidence="11">In the RecBCD complex, RecB has a slow 3'-5' helicase, an exonuclease activity and loads RecA onto ssDNA, RecD has a fast 5'-3' helicase activity, while RecC stimulates the ATPase and processivity of the RecB helicase and contributes to recognition of the Chi site.</text>
</comment>
<keyword evidence="10 11" id="KW-0413">Isomerase</keyword>
<dbReference type="GO" id="GO:0000724">
    <property type="term" value="P:double-strand break repair via homologous recombination"/>
    <property type="evidence" value="ECO:0007669"/>
    <property type="project" value="UniProtKB-UniRule"/>
</dbReference>
<organism evidence="15 16">
    <name type="scientific">Bordetella genomosp. 8</name>
    <dbReference type="NCBI Taxonomy" id="1416806"/>
    <lineage>
        <taxon>Bacteria</taxon>
        <taxon>Pseudomonadati</taxon>
        <taxon>Pseudomonadota</taxon>
        <taxon>Betaproteobacteria</taxon>
        <taxon>Burkholderiales</taxon>
        <taxon>Alcaligenaceae</taxon>
        <taxon>Bordetella</taxon>
    </lineage>
</organism>
<dbReference type="InterPro" id="IPR050534">
    <property type="entry name" value="Coronavir_polyprotein_1ab"/>
</dbReference>
<dbReference type="STRING" id="1416806.CAL12_01565"/>
<dbReference type="EMBL" id="CP021108">
    <property type="protein sequence ID" value="ARP79642.1"/>
    <property type="molecule type" value="Genomic_DNA"/>
</dbReference>
<evidence type="ECO:0000313" key="15">
    <source>
        <dbReference type="EMBL" id="ARP79642.1"/>
    </source>
</evidence>
<evidence type="ECO:0000256" key="10">
    <source>
        <dbReference type="ARBA" id="ARBA00023235"/>
    </source>
</evidence>
<dbReference type="OrthoDB" id="9803432at2"/>
<proteinExistence type="inferred from homology"/>
<keyword evidence="7 11" id="KW-0067">ATP-binding</keyword>
<dbReference type="CDD" id="cd18809">
    <property type="entry name" value="SF1_C_RecD"/>
    <property type="match status" value="1"/>
</dbReference>
<evidence type="ECO:0000259" key="14">
    <source>
        <dbReference type="Pfam" id="PF21185"/>
    </source>
</evidence>
<dbReference type="InterPro" id="IPR006344">
    <property type="entry name" value="RecD"/>
</dbReference>
<dbReference type="Pfam" id="PF13245">
    <property type="entry name" value="AAA_19"/>
    <property type="match status" value="1"/>
</dbReference>
<evidence type="ECO:0000256" key="3">
    <source>
        <dbReference type="ARBA" id="ARBA00022763"/>
    </source>
</evidence>
<comment type="similarity">
    <text evidence="11">Belongs to the RecD family.</text>
</comment>
<evidence type="ECO:0000313" key="16">
    <source>
        <dbReference type="Proteomes" id="UP000194151"/>
    </source>
</evidence>
<dbReference type="Pfam" id="PF13538">
    <property type="entry name" value="UvrD_C_2"/>
    <property type="match status" value="1"/>
</dbReference>
<sequence length="717" mass="75844">MFLSDIHASATSASSRGDAPAGRGELLASMDEWVAHRWIRPLDAVFARFLWNEVPDAPALAILGALLASHQLAHGHACLDLGAVLEDPELTLALPPEGAGQPASGVPLRSPAALLAQVSLPRWQAALDVPGLVGDGPGGTPLVLVDQRLYLRRCWQYEQDINAGIAARLARNPELQAALPSAGLRAMLDVLFPAEGATAGADWQKIACAAAARSAFTIITGGPGTGKTTTVVKLLAVLQALALQGVETGAATAAAAVARPLRIRLAAPTGKAAARLSESIAGAVSRLPLAELPAGAALRQAIPTGVSTLHRLLGSRPGSRKFRHDADHPLPLDVLVVDEASMIDLETMAALLQALPPRGRLVLLGDKDQLASVEAGAVLADLCRDAQGGRYTPATRDWLEQVSGQRVADDLIDARGTALDQAIVMLRHSHRFASDSGIGRLAAAINAGNRQQVARFWRQPHAGVTRLAGGECDRDFAALVLDGQALTELELALDAGTGADALDRHGPHGYARYLRLMRARRPAPGAGQEDLDDWARQVLAAHGAFQLLTTLRHGNWGVEGLNRRVARLLRDRGLIDATEGWYAGRPVLVTRNDYALGLMNGDIGITLALPAAPDSAPVLRVAFPMTDGSGRIKWVLPSRLQAVETVYALTVHKSQGSEFDHAAVVLPERLSPILTRELLYTGITRARAFLTLLSPGGDHVLEQGIARQVRRASGLLA</sequence>
<dbReference type="Pfam" id="PF21185">
    <property type="entry name" value="RecD_N"/>
    <property type="match status" value="1"/>
</dbReference>
<keyword evidence="4 11" id="KW-0378">Hydrolase</keyword>
<comment type="catalytic activity">
    <reaction evidence="11">
        <text>ATP + H2O = ADP + phosphate + H(+)</text>
        <dbReference type="Rhea" id="RHEA:13065"/>
        <dbReference type="ChEBI" id="CHEBI:15377"/>
        <dbReference type="ChEBI" id="CHEBI:15378"/>
        <dbReference type="ChEBI" id="CHEBI:30616"/>
        <dbReference type="ChEBI" id="CHEBI:43474"/>
        <dbReference type="ChEBI" id="CHEBI:456216"/>
        <dbReference type="EC" id="5.6.2.3"/>
    </reaction>
</comment>
<dbReference type="GO" id="GO:0003677">
    <property type="term" value="F:DNA binding"/>
    <property type="evidence" value="ECO:0007669"/>
    <property type="project" value="UniProtKB-UniRule"/>
</dbReference>
<dbReference type="GO" id="GO:0043139">
    <property type="term" value="F:5'-3' DNA helicase activity"/>
    <property type="evidence" value="ECO:0007669"/>
    <property type="project" value="UniProtKB-UniRule"/>
</dbReference>
<evidence type="ECO:0000256" key="6">
    <source>
        <dbReference type="ARBA" id="ARBA00022839"/>
    </source>
</evidence>
<dbReference type="HAMAP" id="MF_01487">
    <property type="entry name" value="RecD"/>
    <property type="match status" value="1"/>
</dbReference>
<dbReference type="InterPro" id="IPR027785">
    <property type="entry name" value="UvrD-like_helicase_C"/>
</dbReference>
<dbReference type="GO" id="GO:0017116">
    <property type="term" value="F:single-stranded DNA helicase activity"/>
    <property type="evidence" value="ECO:0007669"/>
    <property type="project" value="TreeGrafter"/>
</dbReference>
<dbReference type="InterPro" id="IPR041851">
    <property type="entry name" value="RecD_N_sf"/>
</dbReference>
<keyword evidence="3 11" id="KW-0227">DNA damage</keyword>
<reference evidence="15 16" key="1">
    <citation type="submission" date="2017-05" db="EMBL/GenBank/DDBJ databases">
        <title>Complete and WGS of Bordetella genogroups.</title>
        <authorList>
            <person name="Spilker T."/>
            <person name="LiPuma J."/>
        </authorList>
    </citation>
    <scope>NUCLEOTIDE SEQUENCE [LARGE SCALE GENOMIC DNA]</scope>
    <source>
        <strain evidence="15 16">AU19157</strain>
    </source>
</reference>
<evidence type="ECO:0000256" key="2">
    <source>
        <dbReference type="ARBA" id="ARBA00022741"/>
    </source>
</evidence>
<comment type="subunit">
    <text evidence="11">Heterotrimer of RecB, RecC and RecD. All subunits contribute to DNA-binding.</text>
</comment>
<dbReference type="PANTHER" id="PTHR43788">
    <property type="entry name" value="DNA2/NAM7 HELICASE FAMILY MEMBER"/>
    <property type="match status" value="1"/>
</dbReference>
<dbReference type="AlphaFoldDB" id="A0A1W6YF28"/>
<evidence type="ECO:0000256" key="5">
    <source>
        <dbReference type="ARBA" id="ARBA00022806"/>
    </source>
</evidence>
<feature type="binding site" evidence="11">
    <location>
        <begin position="221"/>
        <end position="228"/>
    </location>
    <ligand>
        <name>ATP</name>
        <dbReference type="ChEBI" id="CHEBI:30616"/>
    </ligand>
</feature>
<evidence type="ECO:0000256" key="4">
    <source>
        <dbReference type="ARBA" id="ARBA00022801"/>
    </source>
</evidence>
<evidence type="ECO:0000256" key="9">
    <source>
        <dbReference type="ARBA" id="ARBA00023204"/>
    </source>
</evidence>
<evidence type="ECO:0000259" key="13">
    <source>
        <dbReference type="Pfam" id="PF13538"/>
    </source>
</evidence>
<keyword evidence="2 11" id="KW-0547">Nucleotide-binding</keyword>
<feature type="region of interest" description="Disordered" evidence="12">
    <location>
        <begin position="1"/>
        <end position="21"/>
    </location>
</feature>
<dbReference type="NCBIfam" id="TIGR01447">
    <property type="entry name" value="recD"/>
    <property type="match status" value="1"/>
</dbReference>
<dbReference type="InterPro" id="IPR049550">
    <property type="entry name" value="RecD_N"/>
</dbReference>
<evidence type="ECO:0000256" key="12">
    <source>
        <dbReference type="SAM" id="MobiDB-lite"/>
    </source>
</evidence>